<evidence type="ECO:0000256" key="7">
    <source>
        <dbReference type="SAM" id="Phobius"/>
    </source>
</evidence>
<dbReference type="Gene3D" id="1.20.1720.10">
    <property type="entry name" value="Multidrug resistance protein D"/>
    <property type="match status" value="2"/>
</dbReference>
<evidence type="ECO:0000313" key="9">
    <source>
        <dbReference type="EMBL" id="MBF9130380.1"/>
    </source>
</evidence>
<dbReference type="PANTHER" id="PTHR42718:SF46">
    <property type="entry name" value="BLR6921 PROTEIN"/>
    <property type="match status" value="1"/>
</dbReference>
<feature type="transmembrane region" description="Helical" evidence="7">
    <location>
        <begin position="281"/>
        <end position="301"/>
    </location>
</feature>
<comment type="subcellular location">
    <subcellularLocation>
        <location evidence="1">Cell membrane</location>
        <topology evidence="1">Multi-pass membrane protein</topology>
    </subcellularLocation>
</comment>
<feature type="transmembrane region" description="Helical" evidence="7">
    <location>
        <begin position="143"/>
        <end position="160"/>
    </location>
</feature>
<dbReference type="Proteomes" id="UP000638560">
    <property type="component" value="Unassembled WGS sequence"/>
</dbReference>
<proteinExistence type="predicted"/>
<comment type="caution">
    <text evidence="9">The sequence shown here is derived from an EMBL/GenBank/DDBJ whole genome shotgun (WGS) entry which is preliminary data.</text>
</comment>
<dbReference type="PROSITE" id="PS50850">
    <property type="entry name" value="MFS"/>
    <property type="match status" value="1"/>
</dbReference>
<dbReference type="SUPFAM" id="SSF103473">
    <property type="entry name" value="MFS general substrate transporter"/>
    <property type="match status" value="1"/>
</dbReference>
<evidence type="ECO:0000259" key="8">
    <source>
        <dbReference type="PROSITE" id="PS50850"/>
    </source>
</evidence>
<keyword evidence="2" id="KW-0813">Transport</keyword>
<dbReference type="Gene3D" id="1.20.1250.20">
    <property type="entry name" value="MFS general substrate transporter like domains"/>
    <property type="match status" value="1"/>
</dbReference>
<reference evidence="9 10" key="1">
    <citation type="submission" date="2020-11" db="EMBL/GenBank/DDBJ databases">
        <title>A novel isolate from a Black sea contaminated sediment with potential to produce alkanes: Plantactinospora alkalitolerans sp. nov.</title>
        <authorList>
            <person name="Carro L."/>
            <person name="Veyisoglu A."/>
            <person name="Guven K."/>
            <person name="Schumann P."/>
            <person name="Klenk H.-P."/>
            <person name="Sahin N."/>
        </authorList>
    </citation>
    <scope>NUCLEOTIDE SEQUENCE [LARGE SCALE GENOMIC DNA]</scope>
    <source>
        <strain evidence="9 10">S1510</strain>
    </source>
</reference>
<dbReference type="EMBL" id="JADPUN010000153">
    <property type="protein sequence ID" value="MBF9130380.1"/>
    <property type="molecule type" value="Genomic_DNA"/>
</dbReference>
<accession>A0ABS0GW12</accession>
<feature type="transmembrane region" description="Helical" evidence="7">
    <location>
        <begin position="210"/>
        <end position="227"/>
    </location>
</feature>
<dbReference type="InterPro" id="IPR036259">
    <property type="entry name" value="MFS_trans_sf"/>
</dbReference>
<keyword evidence="6 7" id="KW-0472">Membrane</keyword>
<evidence type="ECO:0000256" key="4">
    <source>
        <dbReference type="ARBA" id="ARBA00022692"/>
    </source>
</evidence>
<keyword evidence="10" id="KW-1185">Reference proteome</keyword>
<keyword evidence="5 7" id="KW-1133">Transmembrane helix</keyword>
<gene>
    <name evidence="9" type="ORF">I0C86_15645</name>
</gene>
<organism evidence="9 10">
    <name type="scientific">Plantactinospora alkalitolerans</name>
    <dbReference type="NCBI Taxonomy" id="2789879"/>
    <lineage>
        <taxon>Bacteria</taxon>
        <taxon>Bacillati</taxon>
        <taxon>Actinomycetota</taxon>
        <taxon>Actinomycetes</taxon>
        <taxon>Micromonosporales</taxon>
        <taxon>Micromonosporaceae</taxon>
        <taxon>Plantactinospora</taxon>
    </lineage>
</organism>
<feature type="transmembrane region" description="Helical" evidence="7">
    <location>
        <begin position="313"/>
        <end position="331"/>
    </location>
</feature>
<evidence type="ECO:0000256" key="5">
    <source>
        <dbReference type="ARBA" id="ARBA00022989"/>
    </source>
</evidence>
<evidence type="ECO:0000256" key="3">
    <source>
        <dbReference type="ARBA" id="ARBA00022475"/>
    </source>
</evidence>
<dbReference type="RefSeq" id="WP_196201957.1">
    <property type="nucleotide sequence ID" value="NZ_JADPUN010000153.1"/>
</dbReference>
<sequence length="459" mass="46402">MTAREPAGAGVVIEPAARPGLTLAAVAVVQFLVSLDLSVVNVGLPQIAAGLGFGAVGLTWVIHAYALTFGGLLLLGGKAADRYGRRRVLLLGLGLFGVASLAGGFAQEPGHLVAARAAQGVGANAAGGALGVLIGGLLTQYAGWRWVMLVNVPMAAFALALARRGVVAGPAPVHGGRPDVVGAVLATAGMTLLVFGVVRTDQYSWASPETLATLAVAVTLLVAFVHVERTTTREPLIRLGLFANRSVAGANAFTLLIGAAMAASFYFMSLYLQQVLGTGPALTGIMFLPMALGVVVGSLLAVKLGYRVAPRTLLVIGGLLTASGFAWFGLISPDGAFATDVLGPSIIASVGFGLCLGPVVSIATAGVAPSETGTASGLLNSSRQLGASLGLAALGTAAHQRTGQTVTPESLNDGYALGLSLSAALLVTAALIARTVLRRTRPPAPAEQTDDRDLLPARK</sequence>
<dbReference type="PANTHER" id="PTHR42718">
    <property type="entry name" value="MAJOR FACILITATOR SUPERFAMILY MULTIDRUG TRANSPORTER MFSC"/>
    <property type="match status" value="1"/>
</dbReference>
<evidence type="ECO:0000256" key="1">
    <source>
        <dbReference type="ARBA" id="ARBA00004651"/>
    </source>
</evidence>
<feature type="transmembrane region" description="Helical" evidence="7">
    <location>
        <begin position="415"/>
        <end position="433"/>
    </location>
</feature>
<name>A0ABS0GW12_9ACTN</name>
<dbReference type="InterPro" id="IPR011701">
    <property type="entry name" value="MFS"/>
</dbReference>
<protein>
    <submittedName>
        <fullName evidence="9">MFS transporter</fullName>
    </submittedName>
</protein>
<feature type="transmembrane region" description="Helical" evidence="7">
    <location>
        <begin position="88"/>
        <end position="106"/>
    </location>
</feature>
<keyword evidence="4 7" id="KW-0812">Transmembrane</keyword>
<dbReference type="InterPro" id="IPR020846">
    <property type="entry name" value="MFS_dom"/>
</dbReference>
<feature type="transmembrane region" description="Helical" evidence="7">
    <location>
        <begin position="21"/>
        <end position="44"/>
    </location>
</feature>
<evidence type="ECO:0000256" key="6">
    <source>
        <dbReference type="ARBA" id="ARBA00023136"/>
    </source>
</evidence>
<keyword evidence="3" id="KW-1003">Cell membrane</keyword>
<feature type="domain" description="Major facilitator superfamily (MFS) profile" evidence="8">
    <location>
        <begin position="22"/>
        <end position="441"/>
    </location>
</feature>
<dbReference type="Pfam" id="PF07690">
    <property type="entry name" value="MFS_1"/>
    <property type="match status" value="1"/>
</dbReference>
<feature type="transmembrane region" description="Helical" evidence="7">
    <location>
        <begin position="248"/>
        <end position="269"/>
    </location>
</feature>
<evidence type="ECO:0000256" key="2">
    <source>
        <dbReference type="ARBA" id="ARBA00022448"/>
    </source>
</evidence>
<evidence type="ECO:0000313" key="10">
    <source>
        <dbReference type="Proteomes" id="UP000638560"/>
    </source>
</evidence>
<dbReference type="PROSITE" id="PS00216">
    <property type="entry name" value="SUGAR_TRANSPORT_1"/>
    <property type="match status" value="1"/>
</dbReference>
<dbReference type="InterPro" id="IPR005829">
    <property type="entry name" value="Sugar_transporter_CS"/>
</dbReference>
<feature type="transmembrane region" description="Helical" evidence="7">
    <location>
        <begin position="50"/>
        <end position="76"/>
    </location>
</feature>